<gene>
    <name evidence="2" type="ORF">THAOC_18004</name>
</gene>
<feature type="compositionally biased region" description="Basic and acidic residues" evidence="1">
    <location>
        <begin position="269"/>
        <end position="290"/>
    </location>
</feature>
<feature type="compositionally biased region" description="Low complexity" evidence="1">
    <location>
        <begin position="221"/>
        <end position="230"/>
    </location>
</feature>
<dbReference type="EMBL" id="AGNL01019908">
    <property type="protein sequence ID" value="EJK61497.1"/>
    <property type="molecule type" value="Genomic_DNA"/>
</dbReference>
<evidence type="ECO:0000256" key="1">
    <source>
        <dbReference type="SAM" id="MobiDB-lite"/>
    </source>
</evidence>
<sequence length="444" mass="48806">METAAPPAEDTVAAKLNLIFNQITCYAPMGESPTVSAGAPAKQQDVAAGVESSPPEVAAPEGREESKQSVSSDDLVVSPYLKSDEEVSIKDDTKAKLGSFRGKLSSPKLLKKSTKKVDSTPEADDEDKRKSGRGRSIIKEMSIRASSKSKNRSDPIVEKKPEVKVQEEKSKSDEKVSIKNDTKAKLGSFRGKLSSPKLLKKSSKKVDTPPEADDDKDTKSTHSLKSLLSRKSNKSSEPAVDGPSTPSEVDVAKVDMVVVSVNTAEEAEAEARAVSTDEKQTATDEKQKMDELKDDLKEVLQVLKEKEEACAAAQSKVQEYKSMAKTAVKSQRELELAFAMYEAQSGAKDEAEVVAHRVLDECKKRQEAMKASSFSFDEEIKSTISEISDYCQNKSEDRQCEMLGPYEDKVRDWLAPYEDMLFAYLVDLLDAKKEEEARSKPKKA</sequence>
<comment type="caution">
    <text evidence="2">The sequence shown here is derived from an EMBL/GenBank/DDBJ whole genome shotgun (WGS) entry which is preliminary data.</text>
</comment>
<feature type="region of interest" description="Disordered" evidence="1">
    <location>
        <begin position="30"/>
        <end position="251"/>
    </location>
</feature>
<accession>K0ST71</accession>
<protein>
    <submittedName>
        <fullName evidence="2">Uncharacterized protein</fullName>
    </submittedName>
</protein>
<dbReference type="AlphaFoldDB" id="K0ST71"/>
<evidence type="ECO:0000313" key="3">
    <source>
        <dbReference type="Proteomes" id="UP000266841"/>
    </source>
</evidence>
<feature type="compositionally biased region" description="Basic and acidic residues" evidence="1">
    <location>
        <begin position="151"/>
        <end position="184"/>
    </location>
</feature>
<evidence type="ECO:0000313" key="2">
    <source>
        <dbReference type="EMBL" id="EJK61497.1"/>
    </source>
</evidence>
<name>K0ST71_THAOC</name>
<keyword evidence="3" id="KW-1185">Reference proteome</keyword>
<feature type="region of interest" description="Disordered" evidence="1">
    <location>
        <begin position="265"/>
        <end position="290"/>
    </location>
</feature>
<dbReference type="Proteomes" id="UP000266841">
    <property type="component" value="Unassembled WGS sequence"/>
</dbReference>
<proteinExistence type="predicted"/>
<organism evidence="2 3">
    <name type="scientific">Thalassiosira oceanica</name>
    <name type="common">Marine diatom</name>
    <dbReference type="NCBI Taxonomy" id="159749"/>
    <lineage>
        <taxon>Eukaryota</taxon>
        <taxon>Sar</taxon>
        <taxon>Stramenopiles</taxon>
        <taxon>Ochrophyta</taxon>
        <taxon>Bacillariophyta</taxon>
        <taxon>Coscinodiscophyceae</taxon>
        <taxon>Thalassiosirophycidae</taxon>
        <taxon>Thalassiosirales</taxon>
        <taxon>Thalassiosiraceae</taxon>
        <taxon>Thalassiosira</taxon>
    </lineage>
</organism>
<feature type="compositionally biased region" description="Basic and acidic residues" evidence="1">
    <location>
        <begin position="82"/>
        <end position="95"/>
    </location>
</feature>
<reference evidence="2 3" key="1">
    <citation type="journal article" date="2012" name="Genome Biol.">
        <title>Genome and low-iron response of an oceanic diatom adapted to chronic iron limitation.</title>
        <authorList>
            <person name="Lommer M."/>
            <person name="Specht M."/>
            <person name="Roy A.S."/>
            <person name="Kraemer L."/>
            <person name="Andreson R."/>
            <person name="Gutowska M.A."/>
            <person name="Wolf J."/>
            <person name="Bergner S.V."/>
            <person name="Schilhabel M.B."/>
            <person name="Klostermeier U.C."/>
            <person name="Beiko R.G."/>
            <person name="Rosenstiel P."/>
            <person name="Hippler M."/>
            <person name="Laroche J."/>
        </authorList>
    </citation>
    <scope>NUCLEOTIDE SEQUENCE [LARGE SCALE GENOMIC DNA]</scope>
    <source>
        <strain evidence="2 3">CCMP1005</strain>
    </source>
</reference>